<evidence type="ECO:0000256" key="3">
    <source>
        <dbReference type="ARBA" id="ARBA00022670"/>
    </source>
</evidence>
<dbReference type="EMBL" id="CAJOBI010165980">
    <property type="protein sequence ID" value="CAF4869803.1"/>
    <property type="molecule type" value="Genomic_DNA"/>
</dbReference>
<evidence type="ECO:0000313" key="9">
    <source>
        <dbReference type="Proteomes" id="UP000676336"/>
    </source>
</evidence>
<keyword evidence="6" id="KW-0788">Thiol protease</keyword>
<sequence>ERISLRDNLTLSKMNQILAEVEACWWGNREYATSNELISSGQVNQINTLLKLWQSNKELRSFLEAVQSQICSVQIEQFNTKVPYYPQQFEREHAKDHYQIQMKPTDKSINTILLTNAEQKFHHFNLGYFNKPTKPSQITHRKNTFPQENFPDVSNEDNSLREITNYFKNQLLESWNKFLSDNQNEKEEPTTEEIMTFLESFRQESRTLWNELFNSIILSNEQLFETGLLLRITPTTLIPLLQKTYSYLKNTLSLVLTKDQCTLLGGIIVNWTLEQQMERALHFAIHEKREEFKKEISHTPHSNWKPSEYISWLILELEMNITIREIQIRVAHHMIEPNMRADNSTVRNIVMQLNMGEGKTSVILPMLAVYLSSSNSSLSRIIVLKSLFPTNYQSLRYKLGGLINRRIFPFACRRDMIFQNEQINQIFERFKHGLRNCDVILTSPEDILSFDLLTIDKCRRNEFDAGRSMLNIQRWSRKYVRDILDESDEILHVKYQLVYTVGDQQQVDGGAERWKTIEAILELVKKHADDISKCFSEHIYYKSSERKSAFPQFRLQSQEPFPMFCEKIASDWIDSRNYCYKDKQIILSFILEVNSSVENLIGKFSHLDIELFLIIRGLLSSEVLLVAFKK</sequence>
<dbReference type="Pfam" id="PF12340">
    <property type="entry name" value="DUF3638"/>
    <property type="match status" value="1"/>
</dbReference>
<gene>
    <name evidence="8" type="ORF">SMN809_LOCUS50279</name>
</gene>
<dbReference type="InterPro" id="IPR051346">
    <property type="entry name" value="OTU_Deubiquitinase"/>
</dbReference>
<evidence type="ECO:0000259" key="7">
    <source>
        <dbReference type="Pfam" id="PF12340"/>
    </source>
</evidence>
<evidence type="ECO:0000256" key="5">
    <source>
        <dbReference type="ARBA" id="ARBA00022801"/>
    </source>
</evidence>
<feature type="non-terminal residue" evidence="8">
    <location>
        <position position="630"/>
    </location>
</feature>
<dbReference type="PANTHER" id="PTHR13367">
    <property type="entry name" value="UBIQUITIN THIOESTERASE"/>
    <property type="match status" value="1"/>
</dbReference>
<protein>
    <recommendedName>
        <fullName evidence="2">ubiquitinyl hydrolase 1</fullName>
        <ecNumber evidence="2">3.4.19.12</ecNumber>
    </recommendedName>
</protein>
<accession>A0A8S3BXS2</accession>
<dbReference type="AlphaFoldDB" id="A0A8S3BXS2"/>
<proteinExistence type="predicted"/>
<keyword evidence="4" id="KW-0833">Ubl conjugation pathway</keyword>
<dbReference type="GO" id="GO:0004843">
    <property type="term" value="F:cysteine-type deubiquitinase activity"/>
    <property type="evidence" value="ECO:0007669"/>
    <property type="project" value="UniProtKB-EC"/>
</dbReference>
<evidence type="ECO:0000256" key="2">
    <source>
        <dbReference type="ARBA" id="ARBA00012759"/>
    </source>
</evidence>
<keyword evidence="3" id="KW-0645">Protease</keyword>
<reference evidence="8" key="1">
    <citation type="submission" date="2021-02" db="EMBL/GenBank/DDBJ databases">
        <authorList>
            <person name="Nowell W R."/>
        </authorList>
    </citation>
    <scope>NUCLEOTIDE SEQUENCE</scope>
</reference>
<evidence type="ECO:0000313" key="8">
    <source>
        <dbReference type="EMBL" id="CAF4869803.1"/>
    </source>
</evidence>
<dbReference type="InterPro" id="IPR022099">
    <property type="entry name" value="DUF3638"/>
</dbReference>
<feature type="non-terminal residue" evidence="8">
    <location>
        <position position="1"/>
    </location>
</feature>
<evidence type="ECO:0000256" key="1">
    <source>
        <dbReference type="ARBA" id="ARBA00000707"/>
    </source>
</evidence>
<evidence type="ECO:0000256" key="6">
    <source>
        <dbReference type="ARBA" id="ARBA00022807"/>
    </source>
</evidence>
<dbReference type="EC" id="3.4.19.12" evidence="2"/>
<evidence type="ECO:0000256" key="4">
    <source>
        <dbReference type="ARBA" id="ARBA00022786"/>
    </source>
</evidence>
<feature type="domain" description="DUF3638" evidence="7">
    <location>
        <begin position="301"/>
        <end position="531"/>
    </location>
</feature>
<dbReference type="GO" id="GO:0006508">
    <property type="term" value="P:proteolysis"/>
    <property type="evidence" value="ECO:0007669"/>
    <property type="project" value="UniProtKB-KW"/>
</dbReference>
<comment type="caution">
    <text evidence="8">The sequence shown here is derived from an EMBL/GenBank/DDBJ whole genome shotgun (WGS) entry which is preliminary data.</text>
</comment>
<name>A0A8S3BXS2_9BILA</name>
<comment type="catalytic activity">
    <reaction evidence="1">
        <text>Thiol-dependent hydrolysis of ester, thioester, amide, peptide and isopeptide bonds formed by the C-terminal Gly of ubiquitin (a 76-residue protein attached to proteins as an intracellular targeting signal).</text>
        <dbReference type="EC" id="3.4.19.12"/>
    </reaction>
</comment>
<dbReference type="PANTHER" id="PTHR13367:SF33">
    <property type="entry name" value="P-LOOP CONTAINING NUCLEOSIDE TRIPHOSPHATE HYDROLASE PROTEIN"/>
    <property type="match status" value="1"/>
</dbReference>
<organism evidence="8 9">
    <name type="scientific">Rotaria magnacalcarata</name>
    <dbReference type="NCBI Taxonomy" id="392030"/>
    <lineage>
        <taxon>Eukaryota</taxon>
        <taxon>Metazoa</taxon>
        <taxon>Spiralia</taxon>
        <taxon>Gnathifera</taxon>
        <taxon>Rotifera</taxon>
        <taxon>Eurotatoria</taxon>
        <taxon>Bdelloidea</taxon>
        <taxon>Philodinida</taxon>
        <taxon>Philodinidae</taxon>
        <taxon>Rotaria</taxon>
    </lineage>
</organism>
<dbReference type="Proteomes" id="UP000676336">
    <property type="component" value="Unassembled WGS sequence"/>
</dbReference>
<keyword evidence="5" id="KW-0378">Hydrolase</keyword>